<name>A0ACC1LPH5_9FUNG</name>
<protein>
    <submittedName>
        <fullName evidence="1">Mss4p nuclear export</fullName>
    </submittedName>
</protein>
<dbReference type="EMBL" id="JANBUP010000156">
    <property type="protein sequence ID" value="KAJ2812791.1"/>
    <property type="molecule type" value="Genomic_DNA"/>
</dbReference>
<gene>
    <name evidence="1" type="primary">BCP1</name>
    <name evidence="1" type="ORF">H4S07_001146</name>
</gene>
<proteinExistence type="predicted"/>
<accession>A0ACC1LPH5</accession>
<evidence type="ECO:0000313" key="1">
    <source>
        <dbReference type="EMBL" id="KAJ2812791.1"/>
    </source>
</evidence>
<organism evidence="1 2">
    <name type="scientific">Coemansia furcata</name>
    <dbReference type="NCBI Taxonomy" id="417177"/>
    <lineage>
        <taxon>Eukaryota</taxon>
        <taxon>Fungi</taxon>
        <taxon>Fungi incertae sedis</taxon>
        <taxon>Zoopagomycota</taxon>
        <taxon>Kickxellomycotina</taxon>
        <taxon>Kickxellomycetes</taxon>
        <taxon>Kickxellales</taxon>
        <taxon>Kickxellaceae</taxon>
        <taxon>Coemansia</taxon>
    </lineage>
</organism>
<evidence type="ECO:0000313" key="2">
    <source>
        <dbReference type="Proteomes" id="UP001140096"/>
    </source>
</evidence>
<reference evidence="1" key="1">
    <citation type="submission" date="2022-07" db="EMBL/GenBank/DDBJ databases">
        <title>Phylogenomic reconstructions and comparative analyses of Kickxellomycotina fungi.</title>
        <authorList>
            <person name="Reynolds N.K."/>
            <person name="Stajich J.E."/>
            <person name="Barry K."/>
            <person name="Grigoriev I.V."/>
            <person name="Crous P."/>
            <person name="Smith M.E."/>
        </authorList>
    </citation>
    <scope>NUCLEOTIDE SEQUENCE</scope>
    <source>
        <strain evidence="1">CBS 102833</strain>
    </source>
</reference>
<sequence length="288" mass="32277">MSRKRTHDNSDKEMDSGEDSNQELDNEEESGADSDAGSEPDEKEIVDVDFEFFDPKPIDFHAMKRMLMSAFGDDAEDFSLSALVDLILSQNTIGSTVKFEGDDDPYAFLTVLNMHAHADKEPIRQIKDYLLKKAEKRGSAAKLSEIFDGPGHVGLLLSERVVNMPPQVVAPMLKMLVEELEWAVADGEPYDFEHYVLLAPMYRETEAADDEGVKRTAPVIDAYAHAEDEFIEEFAGTKFDYKFSRSKRVAESRNSFADTGLAPSRRCLVIHRSKMPALIARLESALAM</sequence>
<dbReference type="Proteomes" id="UP001140096">
    <property type="component" value="Unassembled WGS sequence"/>
</dbReference>
<keyword evidence="2" id="KW-1185">Reference proteome</keyword>
<comment type="caution">
    <text evidence="1">The sequence shown here is derived from an EMBL/GenBank/DDBJ whole genome shotgun (WGS) entry which is preliminary data.</text>
</comment>